<comment type="caution">
    <text evidence="1">The sequence shown here is derived from an EMBL/GenBank/DDBJ whole genome shotgun (WGS) entry which is preliminary data.</text>
</comment>
<dbReference type="GO" id="GO:0008168">
    <property type="term" value="F:methyltransferase activity"/>
    <property type="evidence" value="ECO:0007669"/>
    <property type="project" value="UniProtKB-KW"/>
</dbReference>
<protein>
    <submittedName>
        <fullName evidence="1">Class I SAM-dependent methyltransferase</fullName>
    </submittedName>
</protein>
<dbReference type="Proteomes" id="UP001139125">
    <property type="component" value="Unassembled WGS sequence"/>
</dbReference>
<dbReference type="AlphaFoldDB" id="A0A9X2RCR8"/>
<gene>
    <name evidence="1" type="ORF">NM125_05245</name>
</gene>
<evidence type="ECO:0000313" key="1">
    <source>
        <dbReference type="EMBL" id="MCP9290980.1"/>
    </source>
</evidence>
<evidence type="ECO:0000313" key="2">
    <source>
        <dbReference type="Proteomes" id="UP001139125"/>
    </source>
</evidence>
<dbReference type="GO" id="GO:0032259">
    <property type="term" value="P:methylation"/>
    <property type="evidence" value="ECO:0007669"/>
    <property type="project" value="UniProtKB-KW"/>
</dbReference>
<dbReference type="EMBL" id="JANDBC010000001">
    <property type="protein sequence ID" value="MCP9290980.1"/>
    <property type="molecule type" value="Genomic_DNA"/>
</dbReference>
<keyword evidence="1" id="KW-0489">Methyltransferase</keyword>
<keyword evidence="1" id="KW-0808">Transferase</keyword>
<reference evidence="1" key="1">
    <citation type="submission" date="2022-06" db="EMBL/GenBank/DDBJ databases">
        <title>Gracilimonas sp. CAU 1638 isolated from sea sediment.</title>
        <authorList>
            <person name="Kim W."/>
        </authorList>
    </citation>
    <scope>NUCLEOTIDE SEQUENCE</scope>
    <source>
        <strain evidence="1">CAU 1638</strain>
    </source>
</reference>
<dbReference type="InterPro" id="IPR029063">
    <property type="entry name" value="SAM-dependent_MTases_sf"/>
</dbReference>
<proteinExistence type="predicted"/>
<dbReference type="RefSeq" id="WP_255133526.1">
    <property type="nucleotide sequence ID" value="NZ_JANDBC010000001.1"/>
</dbReference>
<keyword evidence="2" id="KW-1185">Reference proteome</keyword>
<organism evidence="1 2">
    <name type="scientific">Gracilimonas sediminicola</name>
    <dbReference type="NCBI Taxonomy" id="2952158"/>
    <lineage>
        <taxon>Bacteria</taxon>
        <taxon>Pseudomonadati</taxon>
        <taxon>Balneolota</taxon>
        <taxon>Balneolia</taxon>
        <taxon>Balneolales</taxon>
        <taxon>Balneolaceae</taxon>
        <taxon>Gracilimonas</taxon>
    </lineage>
</organism>
<dbReference type="Gene3D" id="3.40.50.150">
    <property type="entry name" value="Vaccinia Virus protein VP39"/>
    <property type="match status" value="1"/>
</dbReference>
<accession>A0A9X2RCR8</accession>
<dbReference type="SUPFAM" id="SSF53335">
    <property type="entry name" value="S-adenosyl-L-methionine-dependent methyltransferases"/>
    <property type="match status" value="1"/>
</dbReference>
<sequence>MKNSSEITFSHEWIYKLENRGHWTLYWHQLNLILNKSGLSKDAKIIEIGVGSGLTSSYLRRKGYQVTTLDIDENKNPDIQANIIEDELPEADVYLAFEIFEHIPFESAKKVWKELAENKVDKLFFSIPHAHKTYFFAEYYLPKLGRKTIHIGRKRNYIHTKNHHWELGINHITTDSIKQIFSDIGYTIDHSYRYRNHHFFAASLS</sequence>
<name>A0A9X2RCR8_9BACT</name>
<dbReference type="Pfam" id="PF13489">
    <property type="entry name" value="Methyltransf_23"/>
    <property type="match status" value="1"/>
</dbReference>